<sequence>MTFTRELHAFLTFTTMMMVYHCKADFPPPPTGLTFKWLDPFAVNVSWQDPSGLQDSKVLYKIRLKGFDAFNCRTDKYVKVSTLTEQIGSDHWTYQVWTVVGKCESTNESNKVDITIHYPKTQVKLKDTKCIVYTEGMNCSWKSTHQPFNLSYRTCPEETLKPLRTCDRPYSAGWSTFKPRFVVPPPKLIIKEEKDDLRLEGEHQSIGECKWNFTVCYTRCKKLEVCISKVGPSEIRYDKDCLYEFRSRTESRYCKLASDFSDVVKYGSNKPPDQTLMVVAIVIPIILSVCILLSCYCFRKHSSILCPIIPDPSAIFKEMMINGNKDHKTTGNVYTPVPEPIESCEVTMSKLEDRKTGMCQSRDIFVLSCFFLTVLSQDGLPQNVSVQWINDFEQKVTWEPAQHPVKNCRYDVIAEPKDRSKLEKHNSVTSPFSLKMVMCGGFLNVSVNSNCARYEPVIATYPDLVQDLQCFITTPTETHCTWNQIAHTPSNLGFFYHLNNNVIKECPSYVHRGSDRTGCDLEASVYDSIVFSFNGTLKKQTVRNTFKEKLRLNVKAPALQWNVTKSGDKFKIRWTPPSIKIHWEYVITYTECSEKKSLDGFGETAEFTLVPKCSYRITIQAIGELEGAKTLLSDEKYFAAESDLNAWVYVAIILPLMVAVLAVLTIVYCRKNKEILFPKVPQPRDLISDISDNNNKSMGGKLYIPAEKEDNFNVTLVTDPQICKLDIRHDSA</sequence>
<keyword evidence="4 8" id="KW-1133">Transmembrane helix</keyword>
<keyword evidence="7" id="KW-0675">Receptor</keyword>
<dbReference type="Proteomes" id="UP001331515">
    <property type="component" value="Unassembled WGS sequence"/>
</dbReference>
<keyword evidence="2 8" id="KW-0812">Transmembrane</keyword>
<comment type="subcellular location">
    <subcellularLocation>
        <location evidence="1">Membrane</location>
        <topology evidence="1">Single-pass membrane protein</topology>
    </subcellularLocation>
</comment>
<accession>A0AAN8BYM0</accession>
<dbReference type="EMBL" id="JAURVH010001535">
    <property type="protein sequence ID" value="KAK5893770.1"/>
    <property type="molecule type" value="Genomic_DNA"/>
</dbReference>
<keyword evidence="3 9" id="KW-0732">Signal</keyword>
<dbReference type="Pfam" id="PF21604">
    <property type="entry name" value="CRLF2_D1"/>
    <property type="match status" value="1"/>
</dbReference>
<feature type="chain" id="PRO_5042908127" description="Cytokine receptor-like factor 2-like D1 domain-containing protein" evidence="9">
    <location>
        <begin position="25"/>
        <end position="732"/>
    </location>
</feature>
<feature type="domain" description="Cytokine receptor-like factor 2-like D1" evidence="10">
    <location>
        <begin position="478"/>
        <end position="519"/>
    </location>
</feature>
<feature type="transmembrane region" description="Helical" evidence="8">
    <location>
        <begin position="646"/>
        <end position="669"/>
    </location>
</feature>
<dbReference type="InterPro" id="IPR048651">
    <property type="entry name" value="CRLF2-like_D1"/>
</dbReference>
<dbReference type="Gene3D" id="2.60.40.10">
    <property type="entry name" value="Immunoglobulins"/>
    <property type="match status" value="1"/>
</dbReference>
<evidence type="ECO:0000256" key="7">
    <source>
        <dbReference type="ARBA" id="ARBA00023170"/>
    </source>
</evidence>
<evidence type="ECO:0000313" key="12">
    <source>
        <dbReference type="Proteomes" id="UP001331515"/>
    </source>
</evidence>
<dbReference type="InterPro" id="IPR036116">
    <property type="entry name" value="FN3_sf"/>
</dbReference>
<proteinExistence type="predicted"/>
<dbReference type="PANTHER" id="PTHR23037">
    <property type="entry name" value="CYTOKINE RECEPTOR"/>
    <property type="match status" value="1"/>
</dbReference>
<gene>
    <name evidence="11" type="ORF">CgunFtcFv8_006610</name>
</gene>
<organism evidence="11 12">
    <name type="scientific">Champsocephalus gunnari</name>
    <name type="common">Mackerel icefish</name>
    <dbReference type="NCBI Taxonomy" id="52237"/>
    <lineage>
        <taxon>Eukaryota</taxon>
        <taxon>Metazoa</taxon>
        <taxon>Chordata</taxon>
        <taxon>Craniata</taxon>
        <taxon>Vertebrata</taxon>
        <taxon>Euteleostomi</taxon>
        <taxon>Actinopterygii</taxon>
        <taxon>Neopterygii</taxon>
        <taxon>Teleostei</taxon>
        <taxon>Neoteleostei</taxon>
        <taxon>Acanthomorphata</taxon>
        <taxon>Eupercaria</taxon>
        <taxon>Perciformes</taxon>
        <taxon>Notothenioidei</taxon>
        <taxon>Channichthyidae</taxon>
        <taxon>Champsocephalus</taxon>
    </lineage>
</organism>
<feature type="transmembrane region" description="Helical" evidence="8">
    <location>
        <begin position="276"/>
        <end position="298"/>
    </location>
</feature>
<keyword evidence="6" id="KW-1015">Disulfide bond</keyword>
<comment type="caution">
    <text evidence="11">The sequence shown here is derived from an EMBL/GenBank/DDBJ whole genome shotgun (WGS) entry which is preliminary data.</text>
</comment>
<reference evidence="11 12" key="1">
    <citation type="journal article" date="2023" name="Mol. Biol. Evol.">
        <title>Genomics of Secondarily Temperate Adaptation in the Only Non-Antarctic Icefish.</title>
        <authorList>
            <person name="Rivera-Colon A.G."/>
            <person name="Rayamajhi N."/>
            <person name="Minhas B.F."/>
            <person name="Madrigal G."/>
            <person name="Bilyk K.T."/>
            <person name="Yoon V."/>
            <person name="Hune M."/>
            <person name="Gregory S."/>
            <person name="Cheng C.H.C."/>
            <person name="Catchen J.M."/>
        </authorList>
    </citation>
    <scope>NUCLEOTIDE SEQUENCE [LARGE SCALE GENOMIC DNA]</scope>
    <source>
        <tissue evidence="11">White muscle</tissue>
    </source>
</reference>
<dbReference type="SUPFAM" id="SSF49265">
    <property type="entry name" value="Fibronectin type III"/>
    <property type="match status" value="2"/>
</dbReference>
<dbReference type="AlphaFoldDB" id="A0AAN8BYM0"/>
<evidence type="ECO:0000259" key="10">
    <source>
        <dbReference type="Pfam" id="PF21604"/>
    </source>
</evidence>
<evidence type="ECO:0000256" key="4">
    <source>
        <dbReference type="ARBA" id="ARBA00022989"/>
    </source>
</evidence>
<feature type="signal peptide" evidence="9">
    <location>
        <begin position="1"/>
        <end position="24"/>
    </location>
</feature>
<evidence type="ECO:0000256" key="5">
    <source>
        <dbReference type="ARBA" id="ARBA00023136"/>
    </source>
</evidence>
<evidence type="ECO:0000256" key="8">
    <source>
        <dbReference type="SAM" id="Phobius"/>
    </source>
</evidence>
<evidence type="ECO:0000256" key="2">
    <source>
        <dbReference type="ARBA" id="ARBA00022692"/>
    </source>
</evidence>
<keyword evidence="12" id="KW-1185">Reference proteome</keyword>
<evidence type="ECO:0000313" key="11">
    <source>
        <dbReference type="EMBL" id="KAK5893770.1"/>
    </source>
</evidence>
<evidence type="ECO:0000256" key="1">
    <source>
        <dbReference type="ARBA" id="ARBA00004167"/>
    </source>
</evidence>
<dbReference type="PANTHER" id="PTHR23037:SF35">
    <property type="entry name" value="FIBRONECTIN TYPE-III DOMAIN-CONTAINING PROTEIN"/>
    <property type="match status" value="1"/>
</dbReference>
<evidence type="ECO:0000256" key="3">
    <source>
        <dbReference type="ARBA" id="ARBA00022729"/>
    </source>
</evidence>
<protein>
    <recommendedName>
        <fullName evidence="10">Cytokine receptor-like factor 2-like D1 domain-containing protein</fullName>
    </recommendedName>
</protein>
<dbReference type="GO" id="GO:0004896">
    <property type="term" value="F:cytokine receptor activity"/>
    <property type="evidence" value="ECO:0007669"/>
    <property type="project" value="TreeGrafter"/>
</dbReference>
<evidence type="ECO:0000256" key="9">
    <source>
        <dbReference type="SAM" id="SignalP"/>
    </source>
</evidence>
<name>A0AAN8BYM0_CHAGU</name>
<evidence type="ECO:0000256" key="6">
    <source>
        <dbReference type="ARBA" id="ARBA00023157"/>
    </source>
</evidence>
<dbReference type="GO" id="GO:0009897">
    <property type="term" value="C:external side of plasma membrane"/>
    <property type="evidence" value="ECO:0007669"/>
    <property type="project" value="TreeGrafter"/>
</dbReference>
<dbReference type="InterPro" id="IPR013783">
    <property type="entry name" value="Ig-like_fold"/>
</dbReference>
<keyword evidence="5 8" id="KW-0472">Membrane</keyword>